<reference evidence="7 8" key="2">
    <citation type="submission" date="2018-06" db="EMBL/GenBank/DDBJ databases">
        <title>Comparative genomics of rhizobia nodulating Arachis hypogaea in China.</title>
        <authorList>
            <person name="Li Y."/>
        </authorList>
    </citation>
    <scope>NUCLEOTIDE SEQUENCE [LARGE SCALE GENOMIC DNA]</scope>
    <source>
        <strain evidence="7 8">CCBAU 51658</strain>
        <plasmid evidence="7 8">unnamed</plasmid>
    </source>
</reference>
<feature type="binding site" evidence="5">
    <location>
        <position position="120"/>
    </location>
    <ligand>
        <name>Mg(2+)</name>
        <dbReference type="ChEBI" id="CHEBI:18420"/>
    </ligand>
</feature>
<dbReference type="GO" id="GO:0032259">
    <property type="term" value="P:methylation"/>
    <property type="evidence" value="ECO:0007669"/>
    <property type="project" value="UniProtKB-KW"/>
</dbReference>
<sequence length="221" mass="22959">MTNPGIVRNPSAPQVDPSTVAKLRSIAVALLSDQLHRNCGSIGLRAYHSPAPMAGTAVTVKTRGGDNLAILRAYDFCRPGDVMVVDAGGDTTNALVGGIMTFAAASLGLAGMVLDGAIRDAAEIGARAFPVYARGVNHRGPYKDGPGEINVPITVGGMVVNPGDVIVGDQDGLLAFPPGLAASVIEKAMAQHQKEEATMQAIREGRWDRSFVDALEARCAN</sequence>
<dbReference type="EMBL" id="CP030058">
    <property type="protein sequence ID" value="QOZ64731.1"/>
    <property type="molecule type" value="Genomic_DNA"/>
</dbReference>
<keyword evidence="6" id="KW-0489">Methyltransferase</keyword>
<dbReference type="NCBIfam" id="NF004850">
    <property type="entry name" value="PRK06201.1"/>
    <property type="match status" value="1"/>
</dbReference>
<accession>A0A410VIM6</accession>
<evidence type="ECO:0000256" key="3">
    <source>
        <dbReference type="ARBA" id="ARBA00029596"/>
    </source>
</evidence>
<protein>
    <recommendedName>
        <fullName evidence="2">Putative 4-hydroxy-4-methyl-2-oxoglutarate aldolase</fullName>
    </recommendedName>
    <alternativeName>
        <fullName evidence="3">Regulator of ribonuclease activity homolog</fullName>
    </alternativeName>
    <alternativeName>
        <fullName evidence="4">RraA-like protein</fullName>
    </alternativeName>
</protein>
<reference evidence="6" key="1">
    <citation type="journal article" date="2014" name="Int. J. Syst. Evol. Microbiol.">
        <title>Complete genome sequence of Corynebacterium casei LMG S-19264T (=DSM 44701T), isolated from a smear-ripened cheese.</title>
        <authorList>
            <consortium name="US DOE Joint Genome Institute (JGI-PGF)"/>
            <person name="Walter F."/>
            <person name="Albersmeier A."/>
            <person name="Kalinowski J."/>
            <person name="Ruckert C."/>
        </authorList>
    </citation>
    <scope>NUCLEOTIDE SEQUENCE</scope>
    <source>
        <strain evidence="6">CGMCC 1.15034</strain>
    </source>
</reference>
<evidence type="ECO:0000256" key="5">
    <source>
        <dbReference type="PIRSR" id="PIRSR605493-1"/>
    </source>
</evidence>
<dbReference type="InterPro" id="IPR036704">
    <property type="entry name" value="RraA/RraA-like_sf"/>
</dbReference>
<keyword evidence="7" id="KW-0614">Plasmid</keyword>
<dbReference type="AlphaFoldDB" id="A0A410VIM6"/>
<evidence type="ECO:0000256" key="1">
    <source>
        <dbReference type="ARBA" id="ARBA00001968"/>
    </source>
</evidence>
<dbReference type="PANTHER" id="PTHR33254:SF4">
    <property type="entry name" value="4-HYDROXY-4-METHYL-2-OXOGLUTARATE ALDOLASE 3-RELATED"/>
    <property type="match status" value="1"/>
</dbReference>
<dbReference type="Proteomes" id="UP000625079">
    <property type="component" value="Unassembled WGS sequence"/>
</dbReference>
<reference evidence="6" key="3">
    <citation type="submission" date="2022-12" db="EMBL/GenBank/DDBJ databases">
        <authorList>
            <person name="Sun Q."/>
            <person name="Zhou Y."/>
        </authorList>
    </citation>
    <scope>NUCLEOTIDE SEQUENCE</scope>
    <source>
        <strain evidence="6">CGMCC 1.15034</strain>
    </source>
</reference>
<dbReference type="EMBL" id="BMHC01000007">
    <property type="protein sequence ID" value="GGI26007.1"/>
    <property type="molecule type" value="Genomic_DNA"/>
</dbReference>
<dbReference type="InterPro" id="IPR005493">
    <property type="entry name" value="RraA/RraA-like"/>
</dbReference>
<comment type="cofactor">
    <cofactor evidence="1">
        <name>a divalent metal cation</name>
        <dbReference type="ChEBI" id="CHEBI:60240"/>
    </cofactor>
</comment>
<dbReference type="CDD" id="cd16841">
    <property type="entry name" value="RraA_family"/>
    <property type="match status" value="1"/>
</dbReference>
<dbReference type="RefSeq" id="WP_128930123.1">
    <property type="nucleotide sequence ID" value="NZ_BMHC01000007.1"/>
</dbReference>
<evidence type="ECO:0000313" key="7">
    <source>
        <dbReference type="EMBL" id="QOZ64731.1"/>
    </source>
</evidence>
<keyword evidence="8" id="KW-1185">Reference proteome</keyword>
<evidence type="ECO:0000313" key="6">
    <source>
        <dbReference type="EMBL" id="GGI26007.1"/>
    </source>
</evidence>
<evidence type="ECO:0000313" key="8">
    <source>
        <dbReference type="Proteomes" id="UP000593880"/>
    </source>
</evidence>
<dbReference type="PANTHER" id="PTHR33254">
    <property type="entry name" value="4-HYDROXY-4-METHYL-2-OXOGLUTARATE ALDOLASE 3-RELATED"/>
    <property type="match status" value="1"/>
</dbReference>
<dbReference type="Pfam" id="PF03737">
    <property type="entry name" value="RraA-like"/>
    <property type="match status" value="1"/>
</dbReference>
<name>A0A410VIM6_9BRAD</name>
<proteinExistence type="predicted"/>
<evidence type="ECO:0000256" key="4">
    <source>
        <dbReference type="ARBA" id="ARBA00030169"/>
    </source>
</evidence>
<organism evidence="6 9">
    <name type="scientific">Bradyrhizobium guangdongense</name>
    <dbReference type="NCBI Taxonomy" id="1325090"/>
    <lineage>
        <taxon>Bacteria</taxon>
        <taxon>Pseudomonadati</taxon>
        <taxon>Pseudomonadota</taxon>
        <taxon>Alphaproteobacteria</taxon>
        <taxon>Hyphomicrobiales</taxon>
        <taxon>Nitrobacteraceae</taxon>
        <taxon>Bradyrhizobium</taxon>
    </lineage>
</organism>
<geneLocation type="plasmid" evidence="7 8">
    <name>unnamed</name>
</geneLocation>
<keyword evidence="5" id="KW-0479">Metal-binding</keyword>
<comment type="cofactor">
    <cofactor evidence="5">
        <name>Mg(2+)</name>
        <dbReference type="ChEBI" id="CHEBI:18420"/>
    </cofactor>
</comment>
<keyword evidence="6" id="KW-0808">Transferase</keyword>
<dbReference type="SUPFAM" id="SSF89562">
    <property type="entry name" value="RraA-like"/>
    <property type="match status" value="1"/>
</dbReference>
<feature type="binding site" evidence="5">
    <location>
        <position position="119"/>
    </location>
    <ligand>
        <name>substrate</name>
    </ligand>
</feature>
<dbReference type="OrthoDB" id="9812532at2"/>
<evidence type="ECO:0000256" key="2">
    <source>
        <dbReference type="ARBA" id="ARBA00016549"/>
    </source>
</evidence>
<feature type="binding site" evidence="5">
    <location>
        <begin position="97"/>
        <end position="100"/>
    </location>
    <ligand>
        <name>substrate</name>
    </ligand>
</feature>
<dbReference type="GO" id="GO:0008168">
    <property type="term" value="F:methyltransferase activity"/>
    <property type="evidence" value="ECO:0007669"/>
    <property type="project" value="UniProtKB-KW"/>
</dbReference>
<dbReference type="GO" id="GO:0046872">
    <property type="term" value="F:metal ion binding"/>
    <property type="evidence" value="ECO:0007669"/>
    <property type="project" value="UniProtKB-KW"/>
</dbReference>
<evidence type="ECO:0000313" key="9">
    <source>
        <dbReference type="Proteomes" id="UP000625079"/>
    </source>
</evidence>
<gene>
    <name evidence="6" type="ORF">GCM10010987_37240</name>
    <name evidence="7" type="ORF">XH86_39550</name>
</gene>
<keyword evidence="5" id="KW-0460">Magnesium</keyword>
<dbReference type="Proteomes" id="UP000593880">
    <property type="component" value="Plasmid unnamed"/>
</dbReference>
<dbReference type="Gene3D" id="3.50.30.40">
    <property type="entry name" value="Ribonuclease E inhibitor RraA/RraA-like"/>
    <property type="match status" value="1"/>
</dbReference>